<feature type="transmembrane region" description="Helical" evidence="5">
    <location>
        <begin position="16"/>
        <end position="37"/>
    </location>
</feature>
<gene>
    <name evidence="6" type="ORF">LPB138_15055</name>
</gene>
<protein>
    <submittedName>
        <fullName evidence="6">Symporter</fullName>
    </submittedName>
</protein>
<dbReference type="KEGG" id="lul:LPB138_15055"/>
<proteinExistence type="predicted"/>
<evidence type="ECO:0000256" key="4">
    <source>
        <dbReference type="ARBA" id="ARBA00023136"/>
    </source>
</evidence>
<dbReference type="Gene3D" id="1.20.1530.20">
    <property type="match status" value="1"/>
</dbReference>
<feature type="transmembrane region" description="Helical" evidence="5">
    <location>
        <begin position="184"/>
        <end position="204"/>
    </location>
</feature>
<dbReference type="RefSeq" id="WP_070238085.1">
    <property type="nucleotide sequence ID" value="NZ_CP017478.1"/>
</dbReference>
<dbReference type="STRING" id="1850246.LPB138_15055"/>
<keyword evidence="7" id="KW-1185">Reference proteome</keyword>
<feature type="transmembrane region" description="Helical" evidence="5">
    <location>
        <begin position="245"/>
        <end position="266"/>
    </location>
</feature>
<dbReference type="EMBL" id="CP017478">
    <property type="protein sequence ID" value="AOW21925.1"/>
    <property type="molecule type" value="Genomic_DNA"/>
</dbReference>
<sequence>MTNELDLLKINFDESGLWMLNITLAIIMFGVALGITTEDFKLLFNNPKILLTGVFSQFILFPILTFFLVKAVNPAPSVALGMILVAACPGGNISNFMTQMAGGNAALSVSLTAFATLVSLIMTPLNFQFWSSLHEPTAMILRSVELDPFKLVKLVILILGIPLIVGMSFRKWKPQVALKLMKYLKPFSVIIFLLLIVIAFSQNLDIFIKYIHYVFFIVLLHNIIGLVSGFYFAKFMRLNFKNQKTLSIETGIQNSGLGLLLVFAFFDGLGGMALLVAFWGIWDIVSGLLLASYWSYKENTKTIEA</sequence>
<comment type="subcellular location">
    <subcellularLocation>
        <location evidence="1">Membrane</location>
        <topology evidence="1">Multi-pass membrane protein</topology>
    </subcellularLocation>
</comment>
<dbReference type="OrthoDB" id="9806785at2"/>
<evidence type="ECO:0000313" key="7">
    <source>
        <dbReference type="Proteomes" id="UP000176050"/>
    </source>
</evidence>
<feature type="transmembrane region" description="Helical" evidence="5">
    <location>
        <begin position="49"/>
        <end position="69"/>
    </location>
</feature>
<reference evidence="6 7" key="1">
    <citation type="submission" date="2016-10" db="EMBL/GenBank/DDBJ databases">
        <title>Lutibacter sp. LPB0138, isolated from marine gastropod.</title>
        <authorList>
            <person name="Kim E."/>
            <person name="Yi H."/>
        </authorList>
    </citation>
    <scope>NUCLEOTIDE SEQUENCE [LARGE SCALE GENOMIC DNA]</scope>
    <source>
        <strain evidence="6 7">LPB0138</strain>
    </source>
</reference>
<feature type="transmembrane region" description="Helical" evidence="5">
    <location>
        <begin position="75"/>
        <end position="93"/>
    </location>
</feature>
<feature type="transmembrane region" description="Helical" evidence="5">
    <location>
        <begin position="272"/>
        <end position="296"/>
    </location>
</feature>
<dbReference type="PANTHER" id="PTHR10361">
    <property type="entry name" value="SODIUM-BILE ACID COTRANSPORTER"/>
    <property type="match status" value="1"/>
</dbReference>
<dbReference type="InterPro" id="IPR002657">
    <property type="entry name" value="BilAc:Na_symport/Acr3"/>
</dbReference>
<dbReference type="InterPro" id="IPR038770">
    <property type="entry name" value="Na+/solute_symporter_sf"/>
</dbReference>
<evidence type="ECO:0000313" key="6">
    <source>
        <dbReference type="EMBL" id="AOW21925.1"/>
    </source>
</evidence>
<accession>A0A1D8PBI5</accession>
<dbReference type="GO" id="GO:0016020">
    <property type="term" value="C:membrane"/>
    <property type="evidence" value="ECO:0007669"/>
    <property type="project" value="UniProtKB-SubCell"/>
</dbReference>
<name>A0A1D8PBI5_9FLAO</name>
<keyword evidence="4 5" id="KW-0472">Membrane</keyword>
<organism evidence="6 7">
    <name type="scientific">Urechidicola croceus</name>
    <dbReference type="NCBI Taxonomy" id="1850246"/>
    <lineage>
        <taxon>Bacteria</taxon>
        <taxon>Pseudomonadati</taxon>
        <taxon>Bacteroidota</taxon>
        <taxon>Flavobacteriia</taxon>
        <taxon>Flavobacteriales</taxon>
        <taxon>Flavobacteriaceae</taxon>
        <taxon>Urechidicola</taxon>
    </lineage>
</organism>
<evidence type="ECO:0000256" key="5">
    <source>
        <dbReference type="SAM" id="Phobius"/>
    </source>
</evidence>
<dbReference type="PANTHER" id="PTHR10361:SF28">
    <property type="entry name" value="P3 PROTEIN-RELATED"/>
    <property type="match status" value="1"/>
</dbReference>
<evidence type="ECO:0000256" key="1">
    <source>
        <dbReference type="ARBA" id="ARBA00004141"/>
    </source>
</evidence>
<feature type="transmembrane region" description="Helical" evidence="5">
    <location>
        <begin position="151"/>
        <end position="172"/>
    </location>
</feature>
<evidence type="ECO:0000256" key="2">
    <source>
        <dbReference type="ARBA" id="ARBA00022692"/>
    </source>
</evidence>
<dbReference type="InterPro" id="IPR004710">
    <property type="entry name" value="Bilac:Na_transpt"/>
</dbReference>
<keyword evidence="2 5" id="KW-0812">Transmembrane</keyword>
<keyword evidence="3 5" id="KW-1133">Transmembrane helix</keyword>
<dbReference type="Proteomes" id="UP000176050">
    <property type="component" value="Chromosome"/>
</dbReference>
<evidence type="ECO:0000256" key="3">
    <source>
        <dbReference type="ARBA" id="ARBA00022989"/>
    </source>
</evidence>
<feature type="transmembrane region" description="Helical" evidence="5">
    <location>
        <begin position="105"/>
        <end position="131"/>
    </location>
</feature>
<dbReference type="AlphaFoldDB" id="A0A1D8PBI5"/>
<feature type="transmembrane region" description="Helical" evidence="5">
    <location>
        <begin position="210"/>
        <end position="233"/>
    </location>
</feature>
<dbReference type="Pfam" id="PF01758">
    <property type="entry name" value="SBF"/>
    <property type="match status" value="1"/>
</dbReference>